<dbReference type="InterPro" id="IPR001460">
    <property type="entry name" value="PCN-bd_Tpept"/>
</dbReference>
<comment type="similarity">
    <text evidence="2">Belongs to the transpeptidase family.</text>
</comment>
<dbReference type="Proteomes" id="UP001243623">
    <property type="component" value="Chromosome"/>
</dbReference>
<dbReference type="GO" id="GO:0005886">
    <property type="term" value="C:plasma membrane"/>
    <property type="evidence" value="ECO:0007669"/>
    <property type="project" value="TreeGrafter"/>
</dbReference>
<evidence type="ECO:0000259" key="5">
    <source>
        <dbReference type="Pfam" id="PF00905"/>
    </source>
</evidence>
<comment type="subcellular location">
    <subcellularLocation>
        <location evidence="1">Membrane</location>
    </subcellularLocation>
</comment>
<keyword evidence="4" id="KW-1133">Transmembrane helix</keyword>
<evidence type="ECO:0000256" key="2">
    <source>
        <dbReference type="ARBA" id="ARBA00007171"/>
    </source>
</evidence>
<proteinExistence type="inferred from homology"/>
<name>A0A9Y2AJQ3_9FIRM</name>
<feature type="domain" description="Penicillin-binding protein dimerisation" evidence="6">
    <location>
        <begin position="56"/>
        <end position="200"/>
    </location>
</feature>
<dbReference type="AlphaFoldDB" id="A0A9Y2AJQ3"/>
<evidence type="ECO:0000256" key="4">
    <source>
        <dbReference type="SAM" id="Phobius"/>
    </source>
</evidence>
<dbReference type="Gene3D" id="3.90.1310.10">
    <property type="entry name" value="Penicillin-binding protein 2a (Domain 2)"/>
    <property type="match status" value="1"/>
</dbReference>
<evidence type="ECO:0000256" key="1">
    <source>
        <dbReference type="ARBA" id="ARBA00004370"/>
    </source>
</evidence>
<dbReference type="KEGG" id="sgbi:P3F81_05035"/>
<feature type="transmembrane region" description="Helical" evidence="4">
    <location>
        <begin position="12"/>
        <end position="33"/>
    </location>
</feature>
<dbReference type="Gene3D" id="3.40.710.10">
    <property type="entry name" value="DD-peptidase/beta-lactamase superfamily"/>
    <property type="match status" value="1"/>
</dbReference>
<dbReference type="PANTHER" id="PTHR30627:SF1">
    <property type="entry name" value="PEPTIDOGLYCAN D,D-TRANSPEPTIDASE FTSI"/>
    <property type="match status" value="1"/>
</dbReference>
<dbReference type="InterPro" id="IPR050515">
    <property type="entry name" value="Beta-lactam/transpept"/>
</dbReference>
<dbReference type="InterPro" id="IPR012338">
    <property type="entry name" value="Beta-lactam/transpept-like"/>
</dbReference>
<evidence type="ECO:0000313" key="7">
    <source>
        <dbReference type="EMBL" id="WIW71667.1"/>
    </source>
</evidence>
<dbReference type="Pfam" id="PF03717">
    <property type="entry name" value="PBP_dimer"/>
    <property type="match status" value="1"/>
</dbReference>
<keyword evidence="8" id="KW-1185">Reference proteome</keyword>
<reference evidence="7" key="1">
    <citation type="submission" date="2023-03" db="EMBL/GenBank/DDBJ databases">
        <title>Selenobaculum gbiensis gen. nov. sp. nov., a new bacterium isolated from the gut microbiota of IBD patient.</title>
        <authorList>
            <person name="Yeo S."/>
            <person name="Park H."/>
            <person name="Huh C.S."/>
        </authorList>
    </citation>
    <scope>NUCLEOTIDE SEQUENCE</scope>
    <source>
        <strain evidence="7">ICN-92133</strain>
    </source>
</reference>
<keyword evidence="4" id="KW-0812">Transmembrane</keyword>
<organism evidence="7 8">
    <name type="scientific">Selenobaculum gibii</name>
    <dbReference type="NCBI Taxonomy" id="3054208"/>
    <lineage>
        <taxon>Bacteria</taxon>
        <taxon>Bacillati</taxon>
        <taxon>Bacillota</taxon>
        <taxon>Negativicutes</taxon>
        <taxon>Selenomonadales</taxon>
        <taxon>Selenomonadaceae</taxon>
        <taxon>Selenobaculum</taxon>
    </lineage>
</organism>
<protein>
    <submittedName>
        <fullName evidence="7">Penicillin-binding transpeptidase domain-containing protein</fullName>
    </submittedName>
</protein>
<keyword evidence="3 4" id="KW-0472">Membrane</keyword>
<dbReference type="PANTHER" id="PTHR30627">
    <property type="entry name" value="PEPTIDOGLYCAN D,D-TRANSPEPTIDASE"/>
    <property type="match status" value="1"/>
</dbReference>
<dbReference type="GO" id="GO:0008658">
    <property type="term" value="F:penicillin binding"/>
    <property type="evidence" value="ECO:0007669"/>
    <property type="project" value="InterPro"/>
</dbReference>
<gene>
    <name evidence="7" type="ORF">P3F81_05035</name>
</gene>
<evidence type="ECO:0000259" key="6">
    <source>
        <dbReference type="Pfam" id="PF03717"/>
    </source>
</evidence>
<dbReference type="SUPFAM" id="SSF56601">
    <property type="entry name" value="beta-lactamase/transpeptidase-like"/>
    <property type="match status" value="1"/>
</dbReference>
<feature type="domain" description="Penicillin-binding protein transpeptidase" evidence="5">
    <location>
        <begin position="245"/>
        <end position="550"/>
    </location>
</feature>
<dbReference type="SUPFAM" id="SSF56519">
    <property type="entry name" value="Penicillin binding protein dimerisation domain"/>
    <property type="match status" value="1"/>
</dbReference>
<evidence type="ECO:0000256" key="3">
    <source>
        <dbReference type="ARBA" id="ARBA00023136"/>
    </source>
</evidence>
<dbReference type="Gene3D" id="1.10.150.770">
    <property type="match status" value="1"/>
</dbReference>
<sequence length="569" mass="62416">MASTTGITVRRRLAVFFLFIAIVMIGLGCRLVFIQFYQSEWLTENAINQRIRNIPVEARRGKIFDRNGNELAISNSIESVYAIPAEIENVDKTAAELAAILNLDTSKTLNKLKKRQAFTWIARKVTDEQATLVRKINLAGIGLTEEGERYYLHDNLASHIIGFSGLDSQGLDGVELTYDEYLKGSRGNIVIEYDAKGCEIPHAIHKYIPPVDGNDVYLTIDMVIQQIVERELDKAMHETQAKAVTMIAMKPDTGEILAMASRPDYNPNNFTAYPSSLWRNIAISNAYEPGSTFKILTTSAALDSNVVELNDYFFDSGGIDVQGRTIHCWKHGGHGSQSFKEVVENSCNTGFVTVGLRLGVDRFYDYLEDFGLGKETEVNLPGEAKGIMIKRSKAVPINLATMAMGQSIAVTPLQLANAVSSCINGGLYYKPQIVRGIKDNNGNIIEDFSPISTKRVIEEKTSAKVRSVLESVVANGTGKNAYIEGYSIGGKTGTAQKVGDGGYMQGKYIASFVGFAPANKPQIVLLVVIDEPVGPYYGGQIAAPVFRNAMGDILTYLKIKKTATSNKKQ</sequence>
<dbReference type="InterPro" id="IPR036138">
    <property type="entry name" value="PBP_dimer_sf"/>
</dbReference>
<evidence type="ECO:0000313" key="8">
    <source>
        <dbReference type="Proteomes" id="UP001243623"/>
    </source>
</evidence>
<dbReference type="InterPro" id="IPR005311">
    <property type="entry name" value="PBP_dimer"/>
</dbReference>
<dbReference type="RefSeq" id="WP_147670776.1">
    <property type="nucleotide sequence ID" value="NZ_CP120678.1"/>
</dbReference>
<dbReference type="Pfam" id="PF00905">
    <property type="entry name" value="Transpeptidase"/>
    <property type="match status" value="1"/>
</dbReference>
<accession>A0A9Y2AJQ3</accession>
<dbReference type="EMBL" id="CP120678">
    <property type="protein sequence ID" value="WIW71667.1"/>
    <property type="molecule type" value="Genomic_DNA"/>
</dbReference>
<dbReference type="GO" id="GO:0071555">
    <property type="term" value="P:cell wall organization"/>
    <property type="evidence" value="ECO:0007669"/>
    <property type="project" value="TreeGrafter"/>
</dbReference>